<keyword evidence="3" id="KW-1185">Reference proteome</keyword>
<dbReference type="Proteomes" id="UP000275846">
    <property type="component" value="Unassembled WGS sequence"/>
</dbReference>
<reference evidence="4" key="1">
    <citation type="submission" date="2016-06" db="UniProtKB">
        <authorList>
            <consortium name="WormBaseParasite"/>
        </authorList>
    </citation>
    <scope>IDENTIFICATION</scope>
</reference>
<protein>
    <submittedName>
        <fullName evidence="2 4">Uncharacterized protein</fullName>
    </submittedName>
</protein>
<reference evidence="2 3" key="2">
    <citation type="submission" date="2018-11" db="EMBL/GenBank/DDBJ databases">
        <authorList>
            <consortium name="Pathogen Informatics"/>
        </authorList>
    </citation>
    <scope>NUCLEOTIDE SEQUENCE [LARGE SCALE GENOMIC DNA]</scope>
    <source>
        <strain evidence="2 3">NST_G2</strain>
    </source>
</reference>
<organism evidence="4">
    <name type="scientific">Schistocephalus solidus</name>
    <name type="common">Tapeworm</name>
    <dbReference type="NCBI Taxonomy" id="70667"/>
    <lineage>
        <taxon>Eukaryota</taxon>
        <taxon>Metazoa</taxon>
        <taxon>Spiralia</taxon>
        <taxon>Lophotrochozoa</taxon>
        <taxon>Platyhelminthes</taxon>
        <taxon>Cestoda</taxon>
        <taxon>Eucestoda</taxon>
        <taxon>Diphyllobothriidea</taxon>
        <taxon>Diphyllobothriidae</taxon>
        <taxon>Schistocephalus</taxon>
    </lineage>
</organism>
<name>A0A183TAF5_SCHSO</name>
<dbReference type="OrthoDB" id="6326277at2759"/>
<proteinExistence type="predicted"/>
<dbReference type="AlphaFoldDB" id="A0A183TAF5"/>
<gene>
    <name evidence="2" type="ORF">SSLN_LOCUS13453</name>
</gene>
<evidence type="ECO:0000256" key="1">
    <source>
        <dbReference type="SAM" id="MobiDB-lite"/>
    </source>
</evidence>
<evidence type="ECO:0000313" key="4">
    <source>
        <dbReference type="WBParaSite" id="SSLN_0001395701-mRNA-1"/>
    </source>
</evidence>
<dbReference type="WBParaSite" id="SSLN_0001395701-mRNA-1">
    <property type="protein sequence ID" value="SSLN_0001395701-mRNA-1"/>
    <property type="gene ID" value="SSLN_0001395701"/>
</dbReference>
<sequence length="190" mass="20925">MTRQDPGHKIAGTNRPPQHLRTAETIATALERPPCEDEQRTTQTTLLRRCRHGFSLARGSSTTLQGHSEDFPEVTAVQPVKRRGPLPEPIGLEGESERRAAIYEANRITAAKIKRVARKSPAPQTSTANAQPLLKCLCCQLLHANRPVRTSSDAMHQQLDNSNFYVNFCQPSFGAPKRSSLAPILPLPSS</sequence>
<accession>A0A183TAF5</accession>
<evidence type="ECO:0000313" key="2">
    <source>
        <dbReference type="EMBL" id="VDL99838.1"/>
    </source>
</evidence>
<dbReference type="EMBL" id="UYSU01038098">
    <property type="protein sequence ID" value="VDL99838.1"/>
    <property type="molecule type" value="Genomic_DNA"/>
</dbReference>
<evidence type="ECO:0000313" key="3">
    <source>
        <dbReference type="Proteomes" id="UP000275846"/>
    </source>
</evidence>
<feature type="region of interest" description="Disordered" evidence="1">
    <location>
        <begin position="1"/>
        <end position="20"/>
    </location>
</feature>